<feature type="non-terminal residue" evidence="1">
    <location>
        <position position="108"/>
    </location>
</feature>
<comment type="caution">
    <text evidence="1">The sequence shown here is derived from an EMBL/GenBank/DDBJ whole genome shotgun (WGS) entry which is preliminary data.</text>
</comment>
<proteinExistence type="predicted"/>
<keyword evidence="2" id="KW-1185">Reference proteome</keyword>
<evidence type="ECO:0000313" key="2">
    <source>
        <dbReference type="Proteomes" id="UP000265520"/>
    </source>
</evidence>
<dbReference type="EMBL" id="LXQA010030644">
    <property type="protein sequence ID" value="MCH95781.1"/>
    <property type="molecule type" value="Genomic_DNA"/>
</dbReference>
<organism evidence="1 2">
    <name type="scientific">Trifolium medium</name>
    <dbReference type="NCBI Taxonomy" id="97028"/>
    <lineage>
        <taxon>Eukaryota</taxon>
        <taxon>Viridiplantae</taxon>
        <taxon>Streptophyta</taxon>
        <taxon>Embryophyta</taxon>
        <taxon>Tracheophyta</taxon>
        <taxon>Spermatophyta</taxon>
        <taxon>Magnoliopsida</taxon>
        <taxon>eudicotyledons</taxon>
        <taxon>Gunneridae</taxon>
        <taxon>Pentapetalae</taxon>
        <taxon>rosids</taxon>
        <taxon>fabids</taxon>
        <taxon>Fabales</taxon>
        <taxon>Fabaceae</taxon>
        <taxon>Papilionoideae</taxon>
        <taxon>50 kb inversion clade</taxon>
        <taxon>NPAAA clade</taxon>
        <taxon>Hologalegina</taxon>
        <taxon>IRL clade</taxon>
        <taxon>Trifolieae</taxon>
        <taxon>Trifolium</taxon>
    </lineage>
</organism>
<protein>
    <submittedName>
        <fullName evidence="1">Uncharacterized protein</fullName>
    </submittedName>
</protein>
<evidence type="ECO:0000313" key="1">
    <source>
        <dbReference type="EMBL" id="MCH95781.1"/>
    </source>
</evidence>
<dbReference type="AlphaFoldDB" id="A0A392N7Q0"/>
<accession>A0A392N7Q0</accession>
<sequence>MHNIYPTLQASCFTQLRHEARSYQLHLPKQNKKFVSVRNFVEHNKGGYWKECRDAGEPCGAIRDVKVDRRVVGFGDGAIEPPRCHRVAEFGLLERVGGVQNSERCFHQ</sequence>
<dbReference type="Proteomes" id="UP000265520">
    <property type="component" value="Unassembled WGS sequence"/>
</dbReference>
<reference evidence="1 2" key="1">
    <citation type="journal article" date="2018" name="Front. Plant Sci.">
        <title>Red Clover (Trifolium pratense) and Zigzag Clover (T. medium) - A Picture of Genomic Similarities and Differences.</title>
        <authorList>
            <person name="Dluhosova J."/>
            <person name="Istvanek J."/>
            <person name="Nedelnik J."/>
            <person name="Repkova J."/>
        </authorList>
    </citation>
    <scope>NUCLEOTIDE SEQUENCE [LARGE SCALE GENOMIC DNA]</scope>
    <source>
        <strain evidence="2">cv. 10/8</strain>
        <tissue evidence="1">Leaf</tissue>
    </source>
</reference>
<name>A0A392N7Q0_9FABA</name>